<dbReference type="InterPro" id="IPR018357">
    <property type="entry name" value="Hexapep_transf_CS"/>
</dbReference>
<dbReference type="STRING" id="380248.SAMN05216251_106130"/>
<dbReference type="CDD" id="cd04647">
    <property type="entry name" value="LbH_MAT_like"/>
    <property type="match status" value="1"/>
</dbReference>
<name>A0A1I2ECQ7_9ACTN</name>
<evidence type="ECO:0000313" key="5">
    <source>
        <dbReference type="Proteomes" id="UP000199323"/>
    </source>
</evidence>
<dbReference type="Proteomes" id="UP000199323">
    <property type="component" value="Unassembled WGS sequence"/>
</dbReference>
<dbReference type="RefSeq" id="WP_093713519.1">
    <property type="nucleotide sequence ID" value="NZ_FONG01000006.1"/>
</dbReference>
<evidence type="ECO:0000256" key="3">
    <source>
        <dbReference type="SAM" id="MobiDB-lite"/>
    </source>
</evidence>
<evidence type="ECO:0000256" key="2">
    <source>
        <dbReference type="ARBA" id="ARBA00022737"/>
    </source>
</evidence>
<accession>A0A1I2ECQ7</accession>
<feature type="region of interest" description="Disordered" evidence="3">
    <location>
        <begin position="210"/>
        <end position="269"/>
    </location>
</feature>
<feature type="compositionally biased region" description="Basic residues" evidence="3">
    <location>
        <begin position="259"/>
        <end position="269"/>
    </location>
</feature>
<dbReference type="Gene3D" id="2.160.10.10">
    <property type="entry name" value="Hexapeptide repeat proteins"/>
    <property type="match status" value="1"/>
</dbReference>
<dbReference type="Pfam" id="PF00132">
    <property type="entry name" value="Hexapep"/>
    <property type="match status" value="1"/>
</dbReference>
<keyword evidence="5" id="KW-1185">Reference proteome</keyword>
<dbReference type="EMBL" id="FONG01000006">
    <property type="protein sequence ID" value="SFE90248.1"/>
    <property type="molecule type" value="Genomic_DNA"/>
</dbReference>
<evidence type="ECO:0000313" key="4">
    <source>
        <dbReference type="EMBL" id="SFE90248.1"/>
    </source>
</evidence>
<evidence type="ECO:0000256" key="1">
    <source>
        <dbReference type="ARBA" id="ARBA00022679"/>
    </source>
</evidence>
<dbReference type="InterPro" id="IPR001451">
    <property type="entry name" value="Hexapep"/>
</dbReference>
<dbReference type="AlphaFoldDB" id="A0A1I2ECQ7"/>
<dbReference type="GO" id="GO:0016740">
    <property type="term" value="F:transferase activity"/>
    <property type="evidence" value="ECO:0007669"/>
    <property type="project" value="UniProtKB-KW"/>
</dbReference>
<keyword evidence="1 4" id="KW-0808">Transferase</keyword>
<dbReference type="InterPro" id="IPR051159">
    <property type="entry name" value="Hexapeptide_acetyltransf"/>
</dbReference>
<gene>
    <name evidence="4" type="ORF">SAMN05216251_106130</name>
</gene>
<keyword evidence="2" id="KW-0677">Repeat</keyword>
<dbReference type="PANTHER" id="PTHR23416">
    <property type="entry name" value="SIALIC ACID SYNTHASE-RELATED"/>
    <property type="match status" value="1"/>
</dbReference>
<feature type="compositionally biased region" description="Basic and acidic residues" evidence="3">
    <location>
        <begin position="210"/>
        <end position="221"/>
    </location>
</feature>
<organism evidence="4 5">
    <name type="scientific">Actinacidiphila alni</name>
    <dbReference type="NCBI Taxonomy" id="380248"/>
    <lineage>
        <taxon>Bacteria</taxon>
        <taxon>Bacillati</taxon>
        <taxon>Actinomycetota</taxon>
        <taxon>Actinomycetes</taxon>
        <taxon>Kitasatosporales</taxon>
        <taxon>Streptomycetaceae</taxon>
        <taxon>Actinacidiphila</taxon>
    </lineage>
</organism>
<proteinExistence type="predicted"/>
<dbReference type="PANTHER" id="PTHR23416:SF78">
    <property type="entry name" value="LIPOPOLYSACCHARIDE BIOSYNTHESIS O-ACETYL TRANSFERASE WBBJ-RELATED"/>
    <property type="match status" value="1"/>
</dbReference>
<protein>
    <submittedName>
        <fullName evidence="4">Acetyltransferase (Isoleucine patch superfamily)</fullName>
    </submittedName>
</protein>
<dbReference type="SUPFAM" id="SSF51161">
    <property type="entry name" value="Trimeric LpxA-like enzymes"/>
    <property type="match status" value="1"/>
</dbReference>
<dbReference type="OrthoDB" id="2643438at2"/>
<reference evidence="4 5" key="1">
    <citation type="submission" date="2016-10" db="EMBL/GenBank/DDBJ databases">
        <authorList>
            <person name="de Groot N.N."/>
        </authorList>
    </citation>
    <scope>NUCLEOTIDE SEQUENCE [LARGE SCALE GENOMIC DNA]</scope>
    <source>
        <strain evidence="4 5">CGMCC 4.3510</strain>
    </source>
</reference>
<dbReference type="PROSITE" id="PS00101">
    <property type="entry name" value="HEXAPEP_TRANSFERASES"/>
    <property type="match status" value="1"/>
</dbReference>
<sequence>MLQVRTLQRHKDDQGNEIIYDGEPIEEKIDIRFKGSNNTLVIDSKADVKDLLVTFTGDNGRIEIERTTKKRAGLRFELRCGHESLIRIGENVGCAGRAFISAVEGVSVTIGADVMFAKNIEVRGDDTHPIYDVRTEKRVNPSRSIVVGEHVWIAKHAVVMGGVTIGDGSVIGFRSIVTSRIPNNCVAVGAPARVVRRNIAWERPEVVPRRPNEEYPRKGEKSSQYWNLTDDRAVPDNPVVRKQGGGMKRRAAGLLPAPARRKIRKMRSS</sequence>
<dbReference type="InterPro" id="IPR011004">
    <property type="entry name" value="Trimer_LpxA-like_sf"/>
</dbReference>